<name>A0ABW0WB57_9BACL</name>
<reference evidence="2" key="1">
    <citation type="journal article" date="2019" name="Int. J. Syst. Evol. Microbiol.">
        <title>The Global Catalogue of Microorganisms (GCM) 10K type strain sequencing project: providing services to taxonomists for standard genome sequencing and annotation.</title>
        <authorList>
            <consortium name="The Broad Institute Genomics Platform"/>
            <consortium name="The Broad Institute Genome Sequencing Center for Infectious Disease"/>
            <person name="Wu L."/>
            <person name="Ma J."/>
        </authorList>
    </citation>
    <scope>NUCLEOTIDE SEQUENCE [LARGE SCALE GENOMIC DNA]</scope>
    <source>
        <strain evidence="2">CGMCC 1.3240</strain>
    </source>
</reference>
<dbReference type="Proteomes" id="UP001596047">
    <property type="component" value="Unassembled WGS sequence"/>
</dbReference>
<dbReference type="Gene3D" id="1.50.10.20">
    <property type="match status" value="1"/>
</dbReference>
<accession>A0ABW0WB57</accession>
<dbReference type="EMBL" id="JBHSOW010000127">
    <property type="protein sequence ID" value="MFC5653530.1"/>
    <property type="molecule type" value="Genomic_DNA"/>
</dbReference>
<proteinExistence type="predicted"/>
<evidence type="ECO:0000313" key="2">
    <source>
        <dbReference type="Proteomes" id="UP001596047"/>
    </source>
</evidence>
<gene>
    <name evidence="1" type="ORF">ACFPYJ_31305</name>
</gene>
<evidence type="ECO:0000313" key="1">
    <source>
        <dbReference type="EMBL" id="MFC5653530.1"/>
    </source>
</evidence>
<dbReference type="RefSeq" id="WP_379192181.1">
    <property type="nucleotide sequence ID" value="NZ_JBHSOW010000127.1"/>
</dbReference>
<sequence>MSVHTAESVIRPEIAEAMQASLLQHYMNDQTGIMNQWYPRNASVKGENCYYWWQDHVLDVLIDAYERTNDASYAARIEAFSRSLSFRSS</sequence>
<comment type="caution">
    <text evidence="1">The sequence shown here is derived from an EMBL/GenBank/DDBJ whole genome shotgun (WGS) entry which is preliminary data.</text>
</comment>
<organism evidence="1 2">
    <name type="scientific">Paenibacillus solisilvae</name>
    <dbReference type="NCBI Taxonomy" id="2486751"/>
    <lineage>
        <taxon>Bacteria</taxon>
        <taxon>Bacillati</taxon>
        <taxon>Bacillota</taxon>
        <taxon>Bacilli</taxon>
        <taxon>Bacillales</taxon>
        <taxon>Paenibacillaceae</taxon>
        <taxon>Paenibacillus</taxon>
    </lineage>
</organism>
<keyword evidence="2" id="KW-1185">Reference proteome</keyword>
<protein>
    <submittedName>
        <fullName evidence="1">Uncharacterized protein</fullName>
    </submittedName>
</protein>